<dbReference type="RefSeq" id="WP_182327186.1">
    <property type="nucleotide sequence ID" value="NZ_CP058554.1"/>
</dbReference>
<dbReference type="AlphaFoldDB" id="A0A7G5EFK2"/>
<reference evidence="1 2" key="1">
    <citation type="journal article" date="2020" name="G3 (Bethesda)">
        <title>CeMbio - The Caenorhabditis elegans Microbiome Resource.</title>
        <authorList>
            <person name="Dirksen P."/>
            <person name="Assie A."/>
            <person name="Zimmermann J."/>
            <person name="Zhang F."/>
            <person name="Tietje A.M."/>
            <person name="Marsh S.A."/>
            <person name="Felix M.A."/>
            <person name="Shapira M."/>
            <person name="Kaleta C."/>
            <person name="Schulenburg H."/>
            <person name="Samuel B."/>
        </authorList>
    </citation>
    <scope>NUCLEOTIDE SEQUENCE [LARGE SCALE GENOMIC DNA]</scope>
    <source>
        <strain evidence="1 2">BIGb0172</strain>
    </source>
</reference>
<dbReference type="KEGG" id="cpis:HS961_07935"/>
<sequence>MQDGSQIFIPDSFIALFQGRQQRLRLPLAEIAQRYELCEDLAQMLVEQAQILYHQSAPSESAILQTMYAGLQAEGAGVSPEEARWVVLRLAELLEWRAPELLLPSPAEDDAA</sequence>
<dbReference type="Proteomes" id="UP000515240">
    <property type="component" value="Chromosome"/>
</dbReference>
<keyword evidence="2" id="KW-1185">Reference proteome</keyword>
<name>A0A7G5EFK2_9BURK</name>
<protein>
    <recommendedName>
        <fullName evidence="3">ATPase with chaperone activity</fullName>
    </recommendedName>
</protein>
<accession>A0A7G5EFK2</accession>
<dbReference type="EMBL" id="CP058554">
    <property type="protein sequence ID" value="QMV72777.1"/>
    <property type="molecule type" value="Genomic_DNA"/>
</dbReference>
<gene>
    <name evidence="1" type="ORF">HS961_07935</name>
</gene>
<evidence type="ECO:0008006" key="3">
    <source>
        <dbReference type="Google" id="ProtNLM"/>
    </source>
</evidence>
<evidence type="ECO:0000313" key="2">
    <source>
        <dbReference type="Proteomes" id="UP000515240"/>
    </source>
</evidence>
<organism evidence="1 2">
    <name type="scientific">Comamonas piscis</name>
    <dbReference type="NCBI Taxonomy" id="1562974"/>
    <lineage>
        <taxon>Bacteria</taxon>
        <taxon>Pseudomonadati</taxon>
        <taxon>Pseudomonadota</taxon>
        <taxon>Betaproteobacteria</taxon>
        <taxon>Burkholderiales</taxon>
        <taxon>Comamonadaceae</taxon>
        <taxon>Comamonas</taxon>
    </lineage>
</organism>
<proteinExistence type="predicted"/>
<evidence type="ECO:0000313" key="1">
    <source>
        <dbReference type="EMBL" id="QMV72777.1"/>
    </source>
</evidence>